<dbReference type="EMBL" id="JAOQAZ010000015">
    <property type="protein sequence ID" value="KAJ4258854.1"/>
    <property type="molecule type" value="Genomic_DNA"/>
</dbReference>
<proteinExistence type="predicted"/>
<organism evidence="2 3">
    <name type="scientific">Fusarium torreyae</name>
    <dbReference type="NCBI Taxonomy" id="1237075"/>
    <lineage>
        <taxon>Eukaryota</taxon>
        <taxon>Fungi</taxon>
        <taxon>Dikarya</taxon>
        <taxon>Ascomycota</taxon>
        <taxon>Pezizomycotina</taxon>
        <taxon>Sordariomycetes</taxon>
        <taxon>Hypocreomycetidae</taxon>
        <taxon>Hypocreales</taxon>
        <taxon>Nectriaceae</taxon>
        <taxon>Fusarium</taxon>
    </lineage>
</organism>
<evidence type="ECO:0000313" key="2">
    <source>
        <dbReference type="EMBL" id="KAJ4258854.1"/>
    </source>
</evidence>
<evidence type="ECO:0000256" key="1">
    <source>
        <dbReference type="SAM" id="MobiDB-lite"/>
    </source>
</evidence>
<dbReference type="Proteomes" id="UP001152049">
    <property type="component" value="Unassembled WGS sequence"/>
</dbReference>
<sequence length="183" mass="21082">MSFSYADDKPGKTASIGPTGFTPPDDTDGTNGHYWCGCKPESSRHKELKEQPHYIHSEWNIQRCLLKTLRFWIGQGGILTGIQFVAADDTESPKWGYYEAWEPVEMGLQDTDYTLPGLKFFFGSNERSDTREDWVVVAIQLMLFPQPQPKQKRVRGPRPPRYQIQAIPDFEKRGREYASGYRD</sequence>
<reference evidence="2" key="1">
    <citation type="submission" date="2022-09" db="EMBL/GenBank/DDBJ databases">
        <title>Fusarium specimens isolated from Avocado Roots.</title>
        <authorList>
            <person name="Stajich J."/>
            <person name="Roper C."/>
            <person name="Heimlech-Rivalta G."/>
        </authorList>
    </citation>
    <scope>NUCLEOTIDE SEQUENCE</scope>
    <source>
        <strain evidence="2">CF00136</strain>
    </source>
</reference>
<dbReference type="AlphaFoldDB" id="A0A9W8VDB7"/>
<dbReference type="OrthoDB" id="9984533at2759"/>
<comment type="caution">
    <text evidence="2">The sequence shown here is derived from an EMBL/GenBank/DDBJ whole genome shotgun (WGS) entry which is preliminary data.</text>
</comment>
<accession>A0A9W8VDB7</accession>
<gene>
    <name evidence="2" type="ORF">NW762_007941</name>
</gene>
<protein>
    <submittedName>
        <fullName evidence="2">Uncharacterized protein</fullName>
    </submittedName>
</protein>
<feature type="compositionally biased region" description="Basic and acidic residues" evidence="1">
    <location>
        <begin position="1"/>
        <end position="11"/>
    </location>
</feature>
<evidence type="ECO:0000313" key="3">
    <source>
        <dbReference type="Proteomes" id="UP001152049"/>
    </source>
</evidence>
<keyword evidence="3" id="KW-1185">Reference proteome</keyword>
<name>A0A9W8VDB7_9HYPO</name>
<feature type="region of interest" description="Disordered" evidence="1">
    <location>
        <begin position="1"/>
        <end position="26"/>
    </location>
</feature>